<reference evidence="1 2" key="1">
    <citation type="submission" date="2018-06" db="EMBL/GenBank/DDBJ databases">
        <title>Genome Sequence of the Brown Rot Fungal Pathogen Monilinia fructigena.</title>
        <authorList>
            <person name="Landi L."/>
            <person name="De Miccolis Angelini R.M."/>
            <person name="Pollastro S."/>
            <person name="Abate D."/>
            <person name="Faretra F."/>
            <person name="Romanazzi G."/>
        </authorList>
    </citation>
    <scope>NUCLEOTIDE SEQUENCE [LARGE SCALE GENOMIC DNA]</scope>
    <source>
        <strain evidence="1 2">Mfrg269</strain>
    </source>
</reference>
<gene>
    <name evidence="1" type="ORF">DID88_007359</name>
</gene>
<evidence type="ECO:0000313" key="1">
    <source>
        <dbReference type="EMBL" id="RAL68649.1"/>
    </source>
</evidence>
<name>A0A395JD27_9HELO</name>
<dbReference type="Proteomes" id="UP000249056">
    <property type="component" value="Unassembled WGS sequence"/>
</dbReference>
<comment type="caution">
    <text evidence="1">The sequence shown here is derived from an EMBL/GenBank/DDBJ whole genome shotgun (WGS) entry which is preliminary data.</text>
</comment>
<sequence>MDHKLITPDLPRSEISAAGEYANLREQWRRGINVAEADEAEINEFTYYKIREYEQDDIYDEELHISFSHSFQYFTDEILKTVDVTTLL</sequence>
<proteinExistence type="predicted"/>
<accession>A0A395JD27</accession>
<evidence type="ECO:0000313" key="2">
    <source>
        <dbReference type="Proteomes" id="UP000249056"/>
    </source>
</evidence>
<keyword evidence="2" id="KW-1185">Reference proteome</keyword>
<dbReference type="AlphaFoldDB" id="A0A395JD27"/>
<organism evidence="1 2">
    <name type="scientific">Monilinia fructigena</name>
    <dbReference type="NCBI Taxonomy" id="38457"/>
    <lineage>
        <taxon>Eukaryota</taxon>
        <taxon>Fungi</taxon>
        <taxon>Dikarya</taxon>
        <taxon>Ascomycota</taxon>
        <taxon>Pezizomycotina</taxon>
        <taxon>Leotiomycetes</taxon>
        <taxon>Helotiales</taxon>
        <taxon>Sclerotiniaceae</taxon>
        <taxon>Monilinia</taxon>
    </lineage>
</organism>
<dbReference type="EMBL" id="QKRW01000001">
    <property type="protein sequence ID" value="RAL68649.1"/>
    <property type="molecule type" value="Genomic_DNA"/>
</dbReference>
<protein>
    <submittedName>
        <fullName evidence="1">Uncharacterized protein</fullName>
    </submittedName>
</protein>